<comment type="caution">
    <text evidence="4">The sequence shown here is derived from an EMBL/GenBank/DDBJ whole genome shotgun (WGS) entry which is preliminary data.</text>
</comment>
<feature type="region of interest" description="Disordered" evidence="1">
    <location>
        <begin position="41"/>
        <end position="69"/>
    </location>
</feature>
<keyword evidence="2" id="KW-1133">Transmembrane helix</keyword>
<dbReference type="RefSeq" id="WP_289167318.1">
    <property type="nucleotide sequence ID" value="NZ_JASZZN010000034.1"/>
</dbReference>
<organism evidence="4 5">
    <name type="scientific">Roseiconus lacunae</name>
    <dbReference type="NCBI Taxonomy" id="2605694"/>
    <lineage>
        <taxon>Bacteria</taxon>
        <taxon>Pseudomonadati</taxon>
        <taxon>Planctomycetota</taxon>
        <taxon>Planctomycetia</taxon>
        <taxon>Pirellulales</taxon>
        <taxon>Pirellulaceae</taxon>
        <taxon>Roseiconus</taxon>
    </lineage>
</organism>
<feature type="transmembrane region" description="Helical" evidence="2">
    <location>
        <begin position="422"/>
        <end position="441"/>
    </location>
</feature>
<evidence type="ECO:0000256" key="3">
    <source>
        <dbReference type="SAM" id="SignalP"/>
    </source>
</evidence>
<feature type="transmembrane region" description="Helical" evidence="2">
    <location>
        <begin position="450"/>
        <end position="469"/>
    </location>
</feature>
<protein>
    <submittedName>
        <fullName evidence="4">Uncharacterized protein</fullName>
    </submittedName>
</protein>
<evidence type="ECO:0000313" key="5">
    <source>
        <dbReference type="Proteomes" id="UP001239462"/>
    </source>
</evidence>
<keyword evidence="3" id="KW-0732">Signal</keyword>
<feature type="chain" id="PRO_5045448492" evidence="3">
    <location>
        <begin position="38"/>
        <end position="899"/>
    </location>
</feature>
<keyword evidence="2" id="KW-0812">Transmembrane</keyword>
<feature type="signal peptide" evidence="3">
    <location>
        <begin position="1"/>
        <end position="37"/>
    </location>
</feature>
<accession>A0ABT7PRV1</accession>
<evidence type="ECO:0000313" key="4">
    <source>
        <dbReference type="EMBL" id="MDM4019230.1"/>
    </source>
</evidence>
<proteinExistence type="predicted"/>
<gene>
    <name evidence="4" type="ORF">QTN89_27490</name>
</gene>
<name>A0ABT7PRV1_9BACT</name>
<keyword evidence="5" id="KW-1185">Reference proteome</keyword>
<feature type="compositionally biased region" description="Polar residues" evidence="1">
    <location>
        <begin position="845"/>
        <end position="866"/>
    </location>
</feature>
<sequence>MSLTPFRPLAPRPLLICIAAFVCLSGSADLFSTVCFAQTDAQDGGQGDSRPSMPATDDEKPRPQGTSVTIAPSIVQRASGNRWTPLSVVGVNRTDEEKTETVSVYIDGDPEVQFSSKFWLPTKSRRKTWLPVLIPPQQDPERVNIPLTTMSLEEGPDGESLRPDWTDSAIVERSLLLTEMEINTGVISDAAEIDFTGRQVDRLQALMSFINVGRSTAIQQSMELPNIAFAANLLPDTHGGLDQLDQIVIAGNSLSNDTAGVGTIRRWLRRGGRLWIMLDRTDSGIVRELLGDDAVYDIADATQLNQFKLETSDVVYSSNFTSESWESERPVDFVRVFTESDDISCQIDGWPAAFWQPVGDGEVLFTTLGIEGWMLPEGRASIGLGQISRRLFEPRAKPIDSVTAMVPVVNDQIGYQVPSRGIAALLMVSNTILIALGGLWWMRQQRLERLALLVPVVAIISSAAMLWIGKMNSGSIPTTIASAQLVVLNDATNEADIQSTFAVYCQEEIPIELSSAPNTFVQPLDWSGNRTKRAQWLDNGSSRWIQPDQPPGTVENWFSDSTAFVQSTENGSDSASLVHPLVGTFDEAGFLGSFPNSATATIEDPFLASFPAANTAATSSVNDDRIEVRIRAEDSLTDGQFVSATLMDDTQSKRQEVLRELFADAEQSFLANGTQLLYWTDPTDIGLGISESFIRTGTALVSVPVKIVPPQSGARIRIPSTFIEIDSFAKYRGISALFNPRSGKWLTDVTKSTETDLLFRFPTAIGQVDLERVNVTLRISAPERLVTIKAIHGDQSTTVFEENSPTGTVRFTIDDPSVLETDQHGGLVLTVSVGAPTDPGDDSSIAPSPQQSRRATPGSESPNSQDFPEGLAPIILESDNTNKTWQIDQLTIDAEGVVR</sequence>
<dbReference type="Proteomes" id="UP001239462">
    <property type="component" value="Unassembled WGS sequence"/>
</dbReference>
<reference evidence="4 5" key="1">
    <citation type="submission" date="2023-06" db="EMBL/GenBank/DDBJ databases">
        <title>Roseiconus lacunae JC819 isolated from Gulf of Mannar region, Tamil Nadu.</title>
        <authorList>
            <person name="Pk S."/>
            <person name="Ch S."/>
            <person name="Ch V.R."/>
        </authorList>
    </citation>
    <scope>NUCLEOTIDE SEQUENCE [LARGE SCALE GENOMIC DNA]</scope>
    <source>
        <strain evidence="4 5">JC819</strain>
    </source>
</reference>
<keyword evidence="2" id="KW-0472">Membrane</keyword>
<evidence type="ECO:0000256" key="2">
    <source>
        <dbReference type="SAM" id="Phobius"/>
    </source>
</evidence>
<dbReference type="EMBL" id="JASZZN010000034">
    <property type="protein sequence ID" value="MDM4019230.1"/>
    <property type="molecule type" value="Genomic_DNA"/>
</dbReference>
<feature type="region of interest" description="Disordered" evidence="1">
    <location>
        <begin position="833"/>
        <end position="870"/>
    </location>
</feature>
<evidence type="ECO:0000256" key="1">
    <source>
        <dbReference type="SAM" id="MobiDB-lite"/>
    </source>
</evidence>